<keyword evidence="1" id="KW-0597">Phosphoprotein</keyword>
<keyword evidence="5" id="KW-1185">Reference proteome</keyword>
<dbReference type="Proteomes" id="UP000315724">
    <property type="component" value="Chromosome"/>
</dbReference>
<organism evidence="4 5">
    <name type="scientific">Thalassoglobus polymorphus</name>
    <dbReference type="NCBI Taxonomy" id="2527994"/>
    <lineage>
        <taxon>Bacteria</taxon>
        <taxon>Pseudomonadati</taxon>
        <taxon>Planctomycetota</taxon>
        <taxon>Planctomycetia</taxon>
        <taxon>Planctomycetales</taxon>
        <taxon>Planctomycetaceae</taxon>
        <taxon>Thalassoglobus</taxon>
    </lineage>
</organism>
<name>A0A517QK17_9PLAN</name>
<dbReference type="PANTHER" id="PTHR44591">
    <property type="entry name" value="STRESS RESPONSE REGULATOR PROTEIN 1"/>
    <property type="match status" value="1"/>
</dbReference>
<evidence type="ECO:0000259" key="3">
    <source>
        <dbReference type="PROSITE" id="PS50110"/>
    </source>
</evidence>
<dbReference type="InterPro" id="IPR050595">
    <property type="entry name" value="Bact_response_regulator"/>
</dbReference>
<evidence type="ECO:0000313" key="5">
    <source>
        <dbReference type="Proteomes" id="UP000315724"/>
    </source>
</evidence>
<protein>
    <submittedName>
        <fullName evidence="4">Response regulator protein TmoT</fullName>
    </submittedName>
</protein>
<dbReference type="RefSeq" id="WP_145196954.1">
    <property type="nucleotide sequence ID" value="NZ_CP036267.1"/>
</dbReference>
<feature type="domain" description="Response regulatory" evidence="3">
    <location>
        <begin position="7"/>
        <end position="124"/>
    </location>
</feature>
<dbReference type="AlphaFoldDB" id="A0A517QK17"/>
<reference evidence="4 5" key="1">
    <citation type="submission" date="2019-02" db="EMBL/GenBank/DDBJ databases">
        <title>Deep-cultivation of Planctomycetes and their phenomic and genomic characterization uncovers novel biology.</title>
        <authorList>
            <person name="Wiegand S."/>
            <person name="Jogler M."/>
            <person name="Boedeker C."/>
            <person name="Pinto D."/>
            <person name="Vollmers J."/>
            <person name="Rivas-Marin E."/>
            <person name="Kohn T."/>
            <person name="Peeters S.H."/>
            <person name="Heuer A."/>
            <person name="Rast P."/>
            <person name="Oberbeckmann S."/>
            <person name="Bunk B."/>
            <person name="Jeske O."/>
            <person name="Meyerdierks A."/>
            <person name="Storesund J.E."/>
            <person name="Kallscheuer N."/>
            <person name="Luecker S."/>
            <person name="Lage O.M."/>
            <person name="Pohl T."/>
            <person name="Merkel B.J."/>
            <person name="Hornburger P."/>
            <person name="Mueller R.-W."/>
            <person name="Bruemmer F."/>
            <person name="Labrenz M."/>
            <person name="Spormann A.M."/>
            <person name="Op den Camp H."/>
            <person name="Overmann J."/>
            <person name="Amann R."/>
            <person name="Jetten M.S.M."/>
            <person name="Mascher T."/>
            <person name="Medema M.H."/>
            <person name="Devos D.P."/>
            <person name="Kaster A.-K."/>
            <person name="Ovreas L."/>
            <person name="Rohde M."/>
            <person name="Galperin M.Y."/>
            <person name="Jogler C."/>
        </authorList>
    </citation>
    <scope>NUCLEOTIDE SEQUENCE [LARGE SCALE GENOMIC DNA]</scope>
    <source>
        <strain evidence="4 5">Mal48</strain>
    </source>
</reference>
<comment type="caution">
    <text evidence="2">Lacks conserved residue(s) required for the propagation of feature annotation.</text>
</comment>
<dbReference type="InterPro" id="IPR001789">
    <property type="entry name" value="Sig_transdc_resp-reg_receiver"/>
</dbReference>
<dbReference type="EMBL" id="CP036267">
    <property type="protein sequence ID" value="QDT31982.1"/>
    <property type="molecule type" value="Genomic_DNA"/>
</dbReference>
<evidence type="ECO:0000256" key="2">
    <source>
        <dbReference type="PROSITE-ProRule" id="PRU00169"/>
    </source>
</evidence>
<evidence type="ECO:0000256" key="1">
    <source>
        <dbReference type="ARBA" id="ARBA00022553"/>
    </source>
</evidence>
<evidence type="ECO:0000313" key="4">
    <source>
        <dbReference type="EMBL" id="QDT31982.1"/>
    </source>
</evidence>
<dbReference type="KEGG" id="tpol:Mal48_12210"/>
<dbReference type="PANTHER" id="PTHR44591:SF3">
    <property type="entry name" value="RESPONSE REGULATORY DOMAIN-CONTAINING PROTEIN"/>
    <property type="match status" value="1"/>
</dbReference>
<dbReference type="Gene3D" id="3.40.50.2300">
    <property type="match status" value="1"/>
</dbReference>
<dbReference type="InterPro" id="IPR011006">
    <property type="entry name" value="CheY-like_superfamily"/>
</dbReference>
<dbReference type="SMART" id="SM00448">
    <property type="entry name" value="REC"/>
    <property type="match status" value="1"/>
</dbReference>
<dbReference type="PROSITE" id="PS50110">
    <property type="entry name" value="RESPONSE_REGULATORY"/>
    <property type="match status" value="1"/>
</dbReference>
<sequence length="134" mass="14925">MNSQETTILYVDDDELSRTTVSRRLRRMGIRVLEANSAESAFSYLGTEDEIDLLLLEPAVNQLFGLELYRTLMSQGRFLATVICTAAVEEIPEEVLQASKLPADCYCRKPCSFNELLLCIQTALKQSPTATEGA</sequence>
<proteinExistence type="predicted"/>
<dbReference type="SUPFAM" id="SSF52172">
    <property type="entry name" value="CheY-like"/>
    <property type="match status" value="1"/>
</dbReference>
<gene>
    <name evidence="4" type="primary">tmoT_1</name>
    <name evidence="4" type="ORF">Mal48_12210</name>
</gene>
<accession>A0A517QK17</accession>
<dbReference type="GO" id="GO:0000160">
    <property type="term" value="P:phosphorelay signal transduction system"/>
    <property type="evidence" value="ECO:0007669"/>
    <property type="project" value="InterPro"/>
</dbReference>
<dbReference type="Pfam" id="PF00072">
    <property type="entry name" value="Response_reg"/>
    <property type="match status" value="1"/>
</dbReference>